<geneLocation type="plasmid" evidence="5">
    <name>unnamed1</name>
</geneLocation>
<dbReference type="GO" id="GO:0003677">
    <property type="term" value="F:DNA binding"/>
    <property type="evidence" value="ECO:0007669"/>
    <property type="project" value="UniProtKB-KW"/>
</dbReference>
<keyword evidence="3" id="KW-0804">Transcription</keyword>
<dbReference type="Gene3D" id="3.30.450.80">
    <property type="entry name" value="Transcription factor LuxR-like, autoinducer-binding domain"/>
    <property type="match status" value="1"/>
</dbReference>
<name>A0AA44EFC3_9HYPH</name>
<protein>
    <submittedName>
        <fullName evidence="5">Autoinducer binding domain-containing protein</fullName>
    </submittedName>
</protein>
<evidence type="ECO:0000256" key="1">
    <source>
        <dbReference type="ARBA" id="ARBA00023015"/>
    </source>
</evidence>
<evidence type="ECO:0000313" key="6">
    <source>
        <dbReference type="Proteomes" id="UP001155820"/>
    </source>
</evidence>
<dbReference type="InterPro" id="IPR036693">
    <property type="entry name" value="TF_LuxR_autoind-bd_dom_sf"/>
</dbReference>
<evidence type="ECO:0000313" key="5">
    <source>
        <dbReference type="EMBL" id="NRF17640.1"/>
    </source>
</evidence>
<keyword evidence="6" id="KW-1185">Reference proteome</keyword>
<dbReference type="GO" id="GO:0006355">
    <property type="term" value="P:regulation of DNA-templated transcription"/>
    <property type="evidence" value="ECO:0007669"/>
    <property type="project" value="InterPro"/>
</dbReference>
<keyword evidence="1" id="KW-0805">Transcription regulation</keyword>
<reference evidence="5" key="1">
    <citation type="submission" date="2019-07" db="EMBL/GenBank/DDBJ databases">
        <title>FDA dAtabase for Regulatory Grade micrObial Sequences (FDA-ARGOS): Supporting development and validation of Infectious Disease Dx tests.</title>
        <authorList>
            <person name="Bachman M."/>
            <person name="Young C."/>
            <person name="Tallon L."/>
            <person name="Sadzewicz L."/>
            <person name="Vavikolanu K."/>
            <person name="Mehta A."/>
            <person name="Aluvathingal J."/>
            <person name="Nadendla S."/>
            <person name="Nandy P."/>
            <person name="Geyer C."/>
            <person name="Yan Y."/>
            <person name="Sichtig H."/>
        </authorList>
    </citation>
    <scope>NUCLEOTIDE SEQUENCE</scope>
    <source>
        <strain evidence="5">FDAARGOS_618</strain>
        <plasmid evidence="5">unnamed1</plasmid>
    </source>
</reference>
<comment type="caution">
    <text evidence="5">The sequence shown here is derived from an EMBL/GenBank/DDBJ whole genome shotgun (WGS) entry which is preliminary data.</text>
</comment>
<sequence>MDAAAQTLIDMLEVAQDEQMVTGAVKSFANAHGYKQFAYLHTEGLDIRTFNTYPEPWNKDYLVKNYSRIDPVITEAKRRGDVFNWKCDDWPARGASDLRRFRDEAIDNGIRSGVTIPVNGSFGTTHMLTFASSERSVNVSGLLDDRTAVQIVMAIHYRLRMIGASTVLNPKQALSPRELRCVMWAAKGRNTPDTAMLTGINPRTVQHYLDNARRKFDAQTLPQLIAMVKDRGLL</sequence>
<dbReference type="InterPro" id="IPR005143">
    <property type="entry name" value="TF_LuxR_autoind-bd_dom"/>
</dbReference>
<accession>A0AA44EFC3</accession>
<dbReference type="InterPro" id="IPR016032">
    <property type="entry name" value="Sig_transdc_resp-reg_C-effctor"/>
</dbReference>
<keyword evidence="2" id="KW-0238">DNA-binding</keyword>
<keyword evidence="5" id="KW-0614">Plasmid</keyword>
<dbReference type="EMBL" id="JABRWM010000001">
    <property type="protein sequence ID" value="NRF17640.1"/>
    <property type="molecule type" value="Genomic_DNA"/>
</dbReference>
<gene>
    <name evidence="5" type="ORF">FOB26_00505</name>
</gene>
<dbReference type="Proteomes" id="UP001155820">
    <property type="component" value="Unassembled WGS sequence"/>
</dbReference>
<dbReference type="InterPro" id="IPR000792">
    <property type="entry name" value="Tscrpt_reg_LuxR_C"/>
</dbReference>
<evidence type="ECO:0000256" key="3">
    <source>
        <dbReference type="ARBA" id="ARBA00023163"/>
    </source>
</evidence>
<dbReference type="Pfam" id="PF03472">
    <property type="entry name" value="Autoind_bind"/>
    <property type="match status" value="1"/>
</dbReference>
<proteinExistence type="predicted"/>
<feature type="domain" description="HTH luxR-type" evidence="4">
    <location>
        <begin position="167"/>
        <end position="232"/>
    </location>
</feature>
<evidence type="ECO:0000259" key="4">
    <source>
        <dbReference type="PROSITE" id="PS50043"/>
    </source>
</evidence>
<dbReference type="InterPro" id="IPR036388">
    <property type="entry name" value="WH-like_DNA-bd_sf"/>
</dbReference>
<dbReference type="CDD" id="cd06170">
    <property type="entry name" value="LuxR_C_like"/>
    <property type="match status" value="1"/>
</dbReference>
<dbReference type="SUPFAM" id="SSF46894">
    <property type="entry name" value="C-terminal effector domain of the bipartite response regulators"/>
    <property type="match status" value="1"/>
</dbReference>
<dbReference type="SMART" id="SM00421">
    <property type="entry name" value="HTH_LUXR"/>
    <property type="match status" value="1"/>
</dbReference>
<dbReference type="Pfam" id="PF00196">
    <property type="entry name" value="GerE"/>
    <property type="match status" value="1"/>
</dbReference>
<evidence type="ECO:0000256" key="2">
    <source>
        <dbReference type="ARBA" id="ARBA00023125"/>
    </source>
</evidence>
<dbReference type="PROSITE" id="PS50043">
    <property type="entry name" value="HTH_LUXR_2"/>
    <property type="match status" value="1"/>
</dbReference>
<dbReference type="RefSeq" id="WP_112635368.1">
    <property type="nucleotide sequence ID" value="NZ_DAMAJW010000198.1"/>
</dbReference>
<organism evidence="5 6">
    <name type="scientific">Agrobacterium pusense</name>
    <dbReference type="NCBI Taxonomy" id="648995"/>
    <lineage>
        <taxon>Bacteria</taxon>
        <taxon>Pseudomonadati</taxon>
        <taxon>Pseudomonadota</taxon>
        <taxon>Alphaproteobacteria</taxon>
        <taxon>Hyphomicrobiales</taxon>
        <taxon>Rhizobiaceae</taxon>
        <taxon>Rhizobium/Agrobacterium group</taxon>
        <taxon>Agrobacterium</taxon>
    </lineage>
</organism>
<dbReference type="Gene3D" id="1.10.10.10">
    <property type="entry name" value="Winged helix-like DNA-binding domain superfamily/Winged helix DNA-binding domain"/>
    <property type="match status" value="1"/>
</dbReference>
<dbReference type="SUPFAM" id="SSF75516">
    <property type="entry name" value="Pheromone-binding domain of LuxR-like quorum-sensing transcription factors"/>
    <property type="match status" value="1"/>
</dbReference>
<dbReference type="AlphaFoldDB" id="A0AA44EFC3"/>